<dbReference type="EMBL" id="JANBUH010000745">
    <property type="protein sequence ID" value="KAJ2749604.1"/>
    <property type="molecule type" value="Genomic_DNA"/>
</dbReference>
<reference evidence="2" key="1">
    <citation type="submission" date="2022-07" db="EMBL/GenBank/DDBJ databases">
        <title>Phylogenomic reconstructions and comparative analyses of Kickxellomycotina fungi.</title>
        <authorList>
            <person name="Reynolds N.K."/>
            <person name="Stajich J.E."/>
            <person name="Barry K."/>
            <person name="Grigoriev I.V."/>
            <person name="Crous P."/>
            <person name="Smith M.E."/>
        </authorList>
    </citation>
    <scope>NUCLEOTIDE SEQUENCE</scope>
    <source>
        <strain evidence="2">BCRC 34297</strain>
    </source>
</reference>
<accession>A0A9W8L8B6</accession>
<dbReference type="Proteomes" id="UP001140011">
    <property type="component" value="Unassembled WGS sequence"/>
</dbReference>
<sequence>MRRLVKRLQRLLAMAVAGLESVSVRWLAVVTALNIYAQLWRTYASVADLDPDNSNNTPYSRSVGGDCLIAIVAAMSYTGLALQLLLLPILAAQVALAVARQPQAPFQLKQAIKSVSLLLVSVFATIANHSGIIDITSAPLVADIFLVVWKVCALASAVCAFLVLPAYVAATMRQSRRQRRRPASRPETALEYYSESDPDLVDPYPWFLLLLPAITASSCAGDLTMVLQPRDASDVLIYSFVLWGAAIAPALVFTISYIRHQVSRYSQLPPGSTTSPLDVVFPSAPVSQLALAIMSLGIQSRRVWADTVGPSTAPLLLGELAMAAGAILGLVLWASSAAWLINAHVLVIHKYRRWLSRRREEQNGVSLIIPPTADTTLLLVPRQTRSAVAGCWKQVNSLAACHAVYSLASFALATAYIARIWDSSTALHLTQLSLAYVTVLMAVALVRALYAAVQWIAAVATYYLGCCRSAHSTLLQSPLSHAIVGDGVGVFDCSRSGVIIDSRPSAAVVVRGTTYGSV</sequence>
<feature type="transmembrane region" description="Helical" evidence="1">
    <location>
        <begin position="111"/>
        <end position="132"/>
    </location>
</feature>
<keyword evidence="1" id="KW-0472">Membrane</keyword>
<feature type="transmembrane region" description="Helical" evidence="1">
    <location>
        <begin position="12"/>
        <end position="37"/>
    </location>
</feature>
<keyword evidence="1" id="KW-1133">Transmembrane helix</keyword>
<feature type="transmembrane region" description="Helical" evidence="1">
    <location>
        <begin position="403"/>
        <end position="421"/>
    </location>
</feature>
<evidence type="ECO:0000313" key="2">
    <source>
        <dbReference type="EMBL" id="KAJ2749604.1"/>
    </source>
</evidence>
<feature type="transmembrane region" description="Helical" evidence="1">
    <location>
        <begin position="433"/>
        <end position="464"/>
    </location>
</feature>
<name>A0A9W8L8B6_9FUNG</name>
<proteinExistence type="predicted"/>
<dbReference type="OrthoDB" id="5584170at2759"/>
<dbReference type="AlphaFoldDB" id="A0A9W8L8B6"/>
<gene>
    <name evidence="2" type="primary">SSU1_3</name>
    <name evidence="2" type="ORF">GGI19_005573</name>
</gene>
<comment type="caution">
    <text evidence="2">The sequence shown here is derived from an EMBL/GenBank/DDBJ whole genome shotgun (WGS) entry which is preliminary data.</text>
</comment>
<keyword evidence="1" id="KW-0812">Transmembrane</keyword>
<protein>
    <submittedName>
        <fullName evidence="2">Plasma membrane sulfite pump involved in sulfite metabolism</fullName>
    </submittedName>
</protein>
<keyword evidence="3" id="KW-1185">Reference proteome</keyword>
<evidence type="ECO:0000313" key="3">
    <source>
        <dbReference type="Proteomes" id="UP001140011"/>
    </source>
</evidence>
<feature type="transmembrane region" description="Helical" evidence="1">
    <location>
        <begin position="320"/>
        <end position="348"/>
    </location>
</feature>
<evidence type="ECO:0000256" key="1">
    <source>
        <dbReference type="SAM" id="Phobius"/>
    </source>
</evidence>
<feature type="transmembrane region" description="Helical" evidence="1">
    <location>
        <begin position="235"/>
        <end position="258"/>
    </location>
</feature>
<organism evidence="2 3">
    <name type="scientific">Coemansia pectinata</name>
    <dbReference type="NCBI Taxonomy" id="1052879"/>
    <lineage>
        <taxon>Eukaryota</taxon>
        <taxon>Fungi</taxon>
        <taxon>Fungi incertae sedis</taxon>
        <taxon>Zoopagomycota</taxon>
        <taxon>Kickxellomycotina</taxon>
        <taxon>Kickxellomycetes</taxon>
        <taxon>Kickxellales</taxon>
        <taxon>Kickxellaceae</taxon>
        <taxon>Coemansia</taxon>
    </lineage>
</organism>
<feature type="transmembrane region" description="Helical" evidence="1">
    <location>
        <begin position="68"/>
        <end position="99"/>
    </location>
</feature>
<feature type="transmembrane region" description="Helical" evidence="1">
    <location>
        <begin position="144"/>
        <end position="170"/>
    </location>
</feature>